<dbReference type="Gene3D" id="2.40.170.20">
    <property type="entry name" value="TonB-dependent receptor, beta-barrel domain"/>
    <property type="match status" value="1"/>
</dbReference>
<keyword evidence="8 14" id="KW-0675">Receptor</keyword>
<evidence type="ECO:0000256" key="4">
    <source>
        <dbReference type="ARBA" id="ARBA00022692"/>
    </source>
</evidence>
<gene>
    <name evidence="14" type="ORF">J3U87_31590</name>
</gene>
<proteinExistence type="inferred from homology"/>
<organism evidence="14 15">
    <name type="scientific">Sulfidibacter corallicola</name>
    <dbReference type="NCBI Taxonomy" id="2818388"/>
    <lineage>
        <taxon>Bacteria</taxon>
        <taxon>Pseudomonadati</taxon>
        <taxon>Acidobacteriota</taxon>
        <taxon>Holophagae</taxon>
        <taxon>Acanthopleuribacterales</taxon>
        <taxon>Acanthopleuribacteraceae</taxon>
        <taxon>Sulfidibacter</taxon>
    </lineage>
</organism>
<evidence type="ECO:0000259" key="12">
    <source>
        <dbReference type="Pfam" id="PF00593"/>
    </source>
</evidence>
<dbReference type="InterPro" id="IPR036942">
    <property type="entry name" value="Beta-barrel_TonB_sf"/>
</dbReference>
<name>A0A8A4TMP2_SULCO</name>
<dbReference type="EMBL" id="CP071793">
    <property type="protein sequence ID" value="QTD50151.1"/>
    <property type="molecule type" value="Genomic_DNA"/>
</dbReference>
<evidence type="ECO:0000313" key="15">
    <source>
        <dbReference type="Proteomes" id="UP000663929"/>
    </source>
</evidence>
<dbReference type="KEGG" id="scor:J3U87_31590"/>
<evidence type="ECO:0000256" key="7">
    <source>
        <dbReference type="ARBA" id="ARBA00023136"/>
    </source>
</evidence>
<evidence type="ECO:0000256" key="3">
    <source>
        <dbReference type="ARBA" id="ARBA00022452"/>
    </source>
</evidence>
<dbReference type="PROSITE" id="PS52016">
    <property type="entry name" value="TONB_DEPENDENT_REC_3"/>
    <property type="match status" value="1"/>
</dbReference>
<keyword evidence="9 10" id="KW-0998">Cell outer membrane</keyword>
<evidence type="ECO:0000256" key="5">
    <source>
        <dbReference type="ARBA" id="ARBA00022729"/>
    </source>
</evidence>
<comment type="subcellular location">
    <subcellularLocation>
        <location evidence="1 10">Cell outer membrane</location>
        <topology evidence="1 10">Multi-pass membrane protein</topology>
    </subcellularLocation>
</comment>
<reference evidence="14" key="1">
    <citation type="submission" date="2021-03" db="EMBL/GenBank/DDBJ databases">
        <title>Acanthopleuribacteraceae sp. M133.</title>
        <authorList>
            <person name="Wang G."/>
        </authorList>
    </citation>
    <scope>NUCLEOTIDE SEQUENCE</scope>
    <source>
        <strain evidence="14">M133</strain>
    </source>
</reference>
<dbReference type="InterPro" id="IPR039426">
    <property type="entry name" value="TonB-dep_rcpt-like"/>
</dbReference>
<evidence type="ECO:0000256" key="2">
    <source>
        <dbReference type="ARBA" id="ARBA00022448"/>
    </source>
</evidence>
<dbReference type="PANTHER" id="PTHR30069">
    <property type="entry name" value="TONB-DEPENDENT OUTER MEMBRANE RECEPTOR"/>
    <property type="match status" value="1"/>
</dbReference>
<dbReference type="GO" id="GO:0015344">
    <property type="term" value="F:siderophore uptake transmembrane transporter activity"/>
    <property type="evidence" value="ECO:0007669"/>
    <property type="project" value="TreeGrafter"/>
</dbReference>
<dbReference type="InterPro" id="IPR037066">
    <property type="entry name" value="Plug_dom_sf"/>
</dbReference>
<keyword evidence="15" id="KW-1185">Reference proteome</keyword>
<dbReference type="Pfam" id="PF07715">
    <property type="entry name" value="Plug"/>
    <property type="match status" value="1"/>
</dbReference>
<accession>A0A8A4TMP2</accession>
<dbReference type="Pfam" id="PF00593">
    <property type="entry name" value="TonB_dep_Rec_b-barrel"/>
    <property type="match status" value="1"/>
</dbReference>
<evidence type="ECO:0000256" key="10">
    <source>
        <dbReference type="PROSITE-ProRule" id="PRU01360"/>
    </source>
</evidence>
<keyword evidence="3 10" id="KW-1134">Transmembrane beta strand</keyword>
<dbReference type="InterPro" id="IPR000531">
    <property type="entry name" value="Beta-barrel_TonB"/>
</dbReference>
<keyword evidence="5" id="KW-0732">Signal</keyword>
<sequence length="693" mass="78730">MDDLSLQDLLDIEIVTAGKKLEKVAVVPASVVILSREEMELFGFHSLQEVFQHVPGLYMLDDFAWTGTQNFGVRGFLEKGAFDKIIIMVNGVKQNEGYFNQYLLNKIAVPIEAIERIEIVRGPLSVIYGDGAFFGAINIITTHENDIYYRRFSVRGGSEATKELYYGVSGEGDTLRYFVNMGLFETEGLDVPYRDMVRDPSWLPSVGLAVDSRTEKMFEESRKYFDVTGFFKKYTFGLSYIETDKEMTFGLPSIGPGSTGNSASTNFFLEYRTRVTKQWDMAFKGHYAVYRYLQEYEYLFEDFFTNDHVTANGFEMEVNGFYHPNPHWDLTLGASWRSAFKLENAFDAPAFGESFENYTAWLPRDEDITTYALFAQANWHPVDWFRLVTGVRFEQQRPYRLDLIQAYDTELSARFHDVYDDDSVNVVPRVAAIFDFSGQHVVKLLFGKAIKHPTFGQNLDLIAQPDVPQLAPSTIETYEINYTGTLSPKIIANVSVFRNDLDRLISRTSGIDQAGEFFTFAANVGRLETEGVEFGLMARSGDTMKFEVNASHQDSENKTPGFANIRLGYSPRWLFSANGYYRFERGSVALSGYYVDDMEAEFDNGPAPDSPALDPTDPDYRPVGRIGERVDGYWNLNAHLRVSAFMKGLNLNLKFTNLLDEEIRYPTTTNNAWADRGTLGLGRGVIFGVSRQF</sequence>
<evidence type="ECO:0000256" key="6">
    <source>
        <dbReference type="ARBA" id="ARBA00023077"/>
    </source>
</evidence>
<evidence type="ECO:0000256" key="1">
    <source>
        <dbReference type="ARBA" id="ARBA00004571"/>
    </source>
</evidence>
<feature type="domain" description="TonB-dependent receptor plug" evidence="13">
    <location>
        <begin position="27"/>
        <end position="135"/>
    </location>
</feature>
<comment type="similarity">
    <text evidence="10 11">Belongs to the TonB-dependent receptor family.</text>
</comment>
<dbReference type="Gene3D" id="2.170.130.10">
    <property type="entry name" value="TonB-dependent receptor, plug domain"/>
    <property type="match status" value="1"/>
</dbReference>
<evidence type="ECO:0000256" key="8">
    <source>
        <dbReference type="ARBA" id="ARBA00023170"/>
    </source>
</evidence>
<dbReference type="Proteomes" id="UP000663929">
    <property type="component" value="Chromosome"/>
</dbReference>
<keyword evidence="2 10" id="KW-0813">Transport</keyword>
<dbReference type="AlphaFoldDB" id="A0A8A4TMP2"/>
<feature type="domain" description="TonB-dependent receptor-like beta-barrel" evidence="12">
    <location>
        <begin position="256"/>
        <end position="658"/>
    </location>
</feature>
<keyword evidence="7 10" id="KW-0472">Membrane</keyword>
<dbReference type="PANTHER" id="PTHR30069:SF29">
    <property type="entry name" value="HEMOGLOBIN AND HEMOGLOBIN-HAPTOGLOBIN-BINDING PROTEIN 1-RELATED"/>
    <property type="match status" value="1"/>
</dbReference>
<dbReference type="RefSeq" id="WP_237379782.1">
    <property type="nucleotide sequence ID" value="NZ_CP071793.1"/>
</dbReference>
<dbReference type="GO" id="GO:0009279">
    <property type="term" value="C:cell outer membrane"/>
    <property type="evidence" value="ECO:0007669"/>
    <property type="project" value="UniProtKB-SubCell"/>
</dbReference>
<keyword evidence="4 10" id="KW-0812">Transmembrane</keyword>
<evidence type="ECO:0000313" key="14">
    <source>
        <dbReference type="EMBL" id="QTD50151.1"/>
    </source>
</evidence>
<dbReference type="SUPFAM" id="SSF56935">
    <property type="entry name" value="Porins"/>
    <property type="match status" value="1"/>
</dbReference>
<dbReference type="CDD" id="cd01347">
    <property type="entry name" value="ligand_gated_channel"/>
    <property type="match status" value="1"/>
</dbReference>
<keyword evidence="6 11" id="KW-0798">TonB box</keyword>
<dbReference type="InterPro" id="IPR012910">
    <property type="entry name" value="Plug_dom"/>
</dbReference>
<protein>
    <submittedName>
        <fullName evidence="14">TonB-dependent receptor</fullName>
    </submittedName>
</protein>
<dbReference type="GO" id="GO:0044718">
    <property type="term" value="P:siderophore transmembrane transport"/>
    <property type="evidence" value="ECO:0007669"/>
    <property type="project" value="TreeGrafter"/>
</dbReference>
<evidence type="ECO:0000256" key="11">
    <source>
        <dbReference type="RuleBase" id="RU003357"/>
    </source>
</evidence>
<evidence type="ECO:0000256" key="9">
    <source>
        <dbReference type="ARBA" id="ARBA00023237"/>
    </source>
</evidence>
<evidence type="ECO:0000259" key="13">
    <source>
        <dbReference type="Pfam" id="PF07715"/>
    </source>
</evidence>